<proteinExistence type="predicted"/>
<dbReference type="RefSeq" id="WP_130815179.1">
    <property type="nucleotide sequence ID" value="NZ_JABEQY010000024.1"/>
</dbReference>
<dbReference type="Proteomes" id="UP000530654">
    <property type="component" value="Unassembled WGS sequence"/>
</dbReference>
<evidence type="ECO:0000313" key="1">
    <source>
        <dbReference type="EMBL" id="NNH66366.1"/>
    </source>
</evidence>
<dbReference type="AlphaFoldDB" id="A0A7Y2W7F0"/>
<comment type="caution">
    <text evidence="1">The sequence shown here is derived from an EMBL/GenBank/DDBJ whole genome shotgun (WGS) entry which is preliminary data.</text>
</comment>
<evidence type="ECO:0000313" key="2">
    <source>
        <dbReference type="Proteomes" id="UP000530654"/>
    </source>
</evidence>
<protein>
    <submittedName>
        <fullName evidence="1">Uncharacterized protein</fullName>
    </submittedName>
</protein>
<dbReference type="EMBL" id="JABEQY010000024">
    <property type="protein sequence ID" value="NNH66366.1"/>
    <property type="molecule type" value="Genomic_DNA"/>
</dbReference>
<reference evidence="1 2" key="1">
    <citation type="submission" date="2020-04" db="EMBL/GenBank/DDBJ databases">
        <title>Rhizobium bacterial biofertilizers improve the content of phenolic compounds of Lactuca sativa L. under non-saline and saline-stress conditions.</title>
        <authorList>
            <person name="Ayuso-Calles M."/>
            <person name="Garcia-Estevez I."/>
            <person name="Jimenez-Gomez A."/>
            <person name="Flores-Felix J.D."/>
            <person name="Escribano-Bailon M."/>
            <person name="Rivas R."/>
        </authorList>
    </citation>
    <scope>NUCLEOTIDE SEQUENCE [LARGE SCALE GENOMIC DNA]</scope>
    <source>
        <strain evidence="1 2">GPTR02</strain>
    </source>
</reference>
<name>A0A7Y2W7F0_9HYPH</name>
<gene>
    <name evidence="1" type="ORF">HLI17_24315</name>
</gene>
<sequence length="63" mass="7368">MTTHRGGRLSFVMGHYSLSKANQYIVPADDPRRWPRDCYKIQVWKLEEKPSDVNLALDLYDDA</sequence>
<organism evidence="1 2">
    <name type="scientific">Rhizobium laguerreae</name>
    <dbReference type="NCBI Taxonomy" id="1076926"/>
    <lineage>
        <taxon>Bacteria</taxon>
        <taxon>Pseudomonadati</taxon>
        <taxon>Pseudomonadota</taxon>
        <taxon>Alphaproteobacteria</taxon>
        <taxon>Hyphomicrobiales</taxon>
        <taxon>Rhizobiaceae</taxon>
        <taxon>Rhizobium/Agrobacterium group</taxon>
        <taxon>Rhizobium</taxon>
    </lineage>
</organism>
<accession>A0A7Y2W7F0</accession>